<evidence type="ECO:0000313" key="3">
    <source>
        <dbReference type="Proteomes" id="UP001220256"/>
    </source>
</evidence>
<dbReference type="InterPro" id="IPR011333">
    <property type="entry name" value="SKP1/BTB/POZ_sf"/>
</dbReference>
<accession>A0ABQ8WDM3</accession>
<proteinExistence type="predicted"/>
<evidence type="ECO:0000259" key="1">
    <source>
        <dbReference type="PROSITE" id="PS50097"/>
    </source>
</evidence>
<dbReference type="Gene3D" id="3.30.710.10">
    <property type="entry name" value="Potassium Channel Kv1.1, Chain A"/>
    <property type="match status" value="1"/>
</dbReference>
<keyword evidence="3" id="KW-1185">Reference proteome</keyword>
<evidence type="ECO:0000313" key="2">
    <source>
        <dbReference type="EMBL" id="KAJ5264505.1"/>
    </source>
</evidence>
<protein>
    <recommendedName>
        <fullName evidence="1">BTB domain-containing protein</fullName>
    </recommendedName>
</protein>
<dbReference type="PROSITE" id="PS50097">
    <property type="entry name" value="BTB"/>
    <property type="match status" value="1"/>
</dbReference>
<dbReference type="EMBL" id="JAPVEB010000004">
    <property type="protein sequence ID" value="KAJ5264505.1"/>
    <property type="molecule type" value="Genomic_DNA"/>
</dbReference>
<comment type="caution">
    <text evidence="2">The sequence shown here is derived from an EMBL/GenBank/DDBJ whole genome shotgun (WGS) entry which is preliminary data.</text>
</comment>
<organism evidence="2 3">
    <name type="scientific">Penicillium chrysogenum</name>
    <name type="common">Penicillium notatum</name>
    <dbReference type="NCBI Taxonomy" id="5076"/>
    <lineage>
        <taxon>Eukaryota</taxon>
        <taxon>Fungi</taxon>
        <taxon>Dikarya</taxon>
        <taxon>Ascomycota</taxon>
        <taxon>Pezizomycotina</taxon>
        <taxon>Eurotiomycetes</taxon>
        <taxon>Eurotiomycetidae</taxon>
        <taxon>Eurotiales</taxon>
        <taxon>Aspergillaceae</taxon>
        <taxon>Penicillium</taxon>
        <taxon>Penicillium chrysogenum species complex</taxon>
    </lineage>
</organism>
<name>A0ABQ8WDM3_PENCH</name>
<gene>
    <name evidence="2" type="ORF">N7505_007298</name>
</gene>
<sequence length="129" mass="14896">MSTNIPPEAKQAILRRLESNSDSEPKDIRLSVEMQHFWAHKDVLSYWSPYFMALFRGDWTDRDIVNFDQDIISAAALKSVVEFAYSGVYRGSDVSTEERVDQLEDLRVAADYFHMEALRLQVEECLGSE</sequence>
<dbReference type="SMART" id="SM00225">
    <property type="entry name" value="BTB"/>
    <property type="match status" value="1"/>
</dbReference>
<dbReference type="Pfam" id="PF00651">
    <property type="entry name" value="BTB"/>
    <property type="match status" value="1"/>
</dbReference>
<dbReference type="SUPFAM" id="SSF54695">
    <property type="entry name" value="POZ domain"/>
    <property type="match status" value="1"/>
</dbReference>
<dbReference type="Proteomes" id="UP001220256">
    <property type="component" value="Unassembled WGS sequence"/>
</dbReference>
<reference evidence="2 3" key="1">
    <citation type="journal article" date="2023" name="IMA Fungus">
        <title>Comparative genomic study of the Penicillium genus elucidates a diverse pangenome and 15 lateral gene transfer events.</title>
        <authorList>
            <person name="Petersen C."/>
            <person name="Sorensen T."/>
            <person name="Nielsen M.R."/>
            <person name="Sondergaard T.E."/>
            <person name="Sorensen J.L."/>
            <person name="Fitzpatrick D.A."/>
            <person name="Frisvad J.C."/>
            <person name="Nielsen K.L."/>
        </authorList>
    </citation>
    <scope>NUCLEOTIDE SEQUENCE [LARGE SCALE GENOMIC DNA]</scope>
    <source>
        <strain evidence="2 3">IBT 3361</strain>
    </source>
</reference>
<feature type="domain" description="BTB" evidence="1">
    <location>
        <begin position="26"/>
        <end position="93"/>
    </location>
</feature>
<dbReference type="InterPro" id="IPR000210">
    <property type="entry name" value="BTB/POZ_dom"/>
</dbReference>